<feature type="signal peptide" evidence="15">
    <location>
        <begin position="1"/>
        <end position="27"/>
    </location>
</feature>
<evidence type="ECO:0000259" key="17">
    <source>
        <dbReference type="Pfam" id="PF07715"/>
    </source>
</evidence>
<dbReference type="Proteomes" id="UP000077098">
    <property type="component" value="Unassembled WGS sequence"/>
</dbReference>
<evidence type="ECO:0000259" key="16">
    <source>
        <dbReference type="Pfam" id="PF00593"/>
    </source>
</evidence>
<evidence type="ECO:0000256" key="12">
    <source>
        <dbReference type="PROSITE-ProRule" id="PRU10144"/>
    </source>
</evidence>
<feature type="domain" description="TonB-dependent receptor-like beta-barrel" evidence="16">
    <location>
        <begin position="263"/>
        <end position="716"/>
    </location>
</feature>
<keyword evidence="10 11" id="KW-0998">Cell outer membrane</keyword>
<dbReference type="RefSeq" id="WP_063950727.1">
    <property type="nucleotide sequence ID" value="NZ_LXPS01000037.1"/>
</dbReference>
<keyword evidence="5 11" id="KW-0812">Transmembrane</keyword>
<dbReference type="PANTHER" id="PTHR30069">
    <property type="entry name" value="TONB-DEPENDENT OUTER MEMBRANE RECEPTOR"/>
    <property type="match status" value="1"/>
</dbReference>
<evidence type="ECO:0000256" key="14">
    <source>
        <dbReference type="SAM" id="MobiDB-lite"/>
    </source>
</evidence>
<feature type="short sequence motif" description="TonB C-terminal box" evidence="12">
    <location>
        <begin position="736"/>
        <end position="753"/>
    </location>
</feature>
<evidence type="ECO:0000256" key="15">
    <source>
        <dbReference type="SAM" id="SignalP"/>
    </source>
</evidence>
<sequence>MSISRTQSALLLCTAMSLLPLASPATAQDAATQADGTTTLEKIVVKGKRVKPGNATANTPLATETTAATIEKKQITSIEDLGRVAQPGISFNRNDGSVNIRGLEGDRVLTTIDGIPVRYLSDATRGATGGLDSFNFSSLSAVDVMRGADSSRAGSGALGGVLGLRTLEPEDLIQEGRDWGGVAKFTFDSADTSYEPSIAVAKKIENTSIMFQGGYKKGKERKTNGSVDTYGPTRTKADPSDYDQHNLLFKLRQDLEGGHRIGLTAESFRRDRDTNSKINQAAVLGSRDNYLPNAYFTNNATARDRISLDYLYDAPGTDGLLDNAWASLYWQKQSRETGYNGYRSTTVVGNISRLNDYDENSFGLVGALQKKFETGQLSHDVTFGFDLSRATSEQYSSGRDNCRLPYTGAYSACANLHTNQADTPKVDSSRIGFYLDDQIAFGQTGFTLTPGLRFDWVQHTPKMTAEYARNTNRLPLPGEFDDVAVSPKLRAGYDLSEKVELYAQWAMGFRAPNAGELYSVFGGPGTYLRLGNPNLESETSNGFDIGANLGDDDLGGRINLFYNRYKNFIDTASLTSAQAAALGYNLNNYRQGGITRQVNLDRARIYGAELSGHVRFDNGFSLRAGLAYANGKNLNSGAFLQSVAPLKGVMSAAYDAENWGVGLDWIVANGGRGNDIVANGQRTYFATPGYGVVDLTAWYEPEQVKGLRINAGVYNVFDKTYYDYATARKGGAQSNEYYSEPGRTFKISLTQKF</sequence>
<dbReference type="CDD" id="cd01347">
    <property type="entry name" value="ligand_gated_channel"/>
    <property type="match status" value="1"/>
</dbReference>
<feature type="region of interest" description="Disordered" evidence="14">
    <location>
        <begin position="220"/>
        <end position="241"/>
    </location>
</feature>
<dbReference type="GO" id="GO:0015344">
    <property type="term" value="F:siderophore uptake transmembrane transporter activity"/>
    <property type="evidence" value="ECO:0007669"/>
    <property type="project" value="TreeGrafter"/>
</dbReference>
<dbReference type="InterPro" id="IPR037066">
    <property type="entry name" value="Plug_dom_sf"/>
</dbReference>
<evidence type="ECO:0000256" key="4">
    <source>
        <dbReference type="ARBA" id="ARBA00022452"/>
    </source>
</evidence>
<gene>
    <name evidence="18" type="ORF">A7J57_24285</name>
</gene>
<dbReference type="PANTHER" id="PTHR30069:SF29">
    <property type="entry name" value="HEMOGLOBIN AND HEMOGLOBIN-HAPTOGLOBIN-BINDING PROTEIN 1-RELATED"/>
    <property type="match status" value="1"/>
</dbReference>
<dbReference type="InterPro" id="IPR011276">
    <property type="entry name" value="TonB_haem/Hb_rcpt"/>
</dbReference>
<keyword evidence="6 15" id="KW-0732">Signal</keyword>
<evidence type="ECO:0000256" key="1">
    <source>
        <dbReference type="ARBA" id="ARBA00004571"/>
    </source>
</evidence>
<protein>
    <submittedName>
        <fullName evidence="18">Cation transporter</fullName>
    </submittedName>
</protein>
<dbReference type="InterPro" id="IPR039426">
    <property type="entry name" value="TonB-dep_rcpt-like"/>
</dbReference>
<evidence type="ECO:0000256" key="8">
    <source>
        <dbReference type="ARBA" id="ARBA00023136"/>
    </source>
</evidence>
<dbReference type="SUPFAM" id="SSF56935">
    <property type="entry name" value="Porins"/>
    <property type="match status" value="1"/>
</dbReference>
<keyword evidence="3 11" id="KW-0813">Transport</keyword>
<organism evidence="18 19">
    <name type="scientific">Agrobacterium tumefaciens</name>
    <dbReference type="NCBI Taxonomy" id="358"/>
    <lineage>
        <taxon>Bacteria</taxon>
        <taxon>Pseudomonadati</taxon>
        <taxon>Pseudomonadota</taxon>
        <taxon>Alphaproteobacteria</taxon>
        <taxon>Hyphomicrobiales</taxon>
        <taxon>Rhizobiaceae</taxon>
        <taxon>Rhizobium/Agrobacterium group</taxon>
        <taxon>Agrobacterium</taxon>
        <taxon>Agrobacterium tumefaciens complex</taxon>
    </lineage>
</organism>
<reference evidence="18 19" key="1">
    <citation type="submission" date="2016-05" db="EMBL/GenBank/DDBJ databases">
        <authorList>
            <person name="Lavstsen T."/>
            <person name="Jespersen J.S."/>
        </authorList>
    </citation>
    <scope>NUCLEOTIDE SEQUENCE [LARGE SCALE GENOMIC DNA]</scope>
    <source>
        <strain evidence="18 19">KCJ1736</strain>
    </source>
</reference>
<dbReference type="GO" id="GO:0015232">
    <property type="term" value="F:heme transmembrane transporter activity"/>
    <property type="evidence" value="ECO:0007669"/>
    <property type="project" value="InterPro"/>
</dbReference>
<evidence type="ECO:0000256" key="2">
    <source>
        <dbReference type="ARBA" id="ARBA00009810"/>
    </source>
</evidence>
<keyword evidence="7 13" id="KW-0798">TonB box</keyword>
<dbReference type="Pfam" id="PF07715">
    <property type="entry name" value="Plug"/>
    <property type="match status" value="1"/>
</dbReference>
<evidence type="ECO:0000256" key="7">
    <source>
        <dbReference type="ARBA" id="ARBA00023077"/>
    </source>
</evidence>
<keyword evidence="4 11" id="KW-1134">Transmembrane beta strand</keyword>
<comment type="caution">
    <text evidence="18">The sequence shown here is derived from an EMBL/GenBank/DDBJ whole genome shotgun (WGS) entry which is preliminary data.</text>
</comment>
<comment type="similarity">
    <text evidence="2 11 13">Belongs to the TonB-dependent receptor family.</text>
</comment>
<evidence type="ECO:0000256" key="5">
    <source>
        <dbReference type="ARBA" id="ARBA00022692"/>
    </source>
</evidence>
<evidence type="ECO:0000313" key="18">
    <source>
        <dbReference type="EMBL" id="OAE39487.1"/>
    </source>
</evidence>
<evidence type="ECO:0000256" key="9">
    <source>
        <dbReference type="ARBA" id="ARBA00023170"/>
    </source>
</evidence>
<dbReference type="Gene3D" id="2.40.170.20">
    <property type="entry name" value="TonB-dependent receptor, beta-barrel domain"/>
    <property type="match status" value="1"/>
</dbReference>
<evidence type="ECO:0000256" key="13">
    <source>
        <dbReference type="RuleBase" id="RU003357"/>
    </source>
</evidence>
<dbReference type="PROSITE" id="PS01156">
    <property type="entry name" value="TONB_DEPENDENT_REC_2"/>
    <property type="match status" value="1"/>
</dbReference>
<dbReference type="AlphaFoldDB" id="A0A176X0F0"/>
<dbReference type="PROSITE" id="PS52016">
    <property type="entry name" value="TONB_DEPENDENT_REC_3"/>
    <property type="match status" value="1"/>
</dbReference>
<dbReference type="GO" id="GO:0009279">
    <property type="term" value="C:cell outer membrane"/>
    <property type="evidence" value="ECO:0007669"/>
    <property type="project" value="UniProtKB-SubCell"/>
</dbReference>
<keyword evidence="9" id="KW-0675">Receptor</keyword>
<name>A0A176X0F0_AGRTU</name>
<proteinExistence type="inferred from homology"/>
<evidence type="ECO:0000313" key="19">
    <source>
        <dbReference type="Proteomes" id="UP000077098"/>
    </source>
</evidence>
<dbReference type="Gene3D" id="2.170.130.10">
    <property type="entry name" value="TonB-dependent receptor, plug domain"/>
    <property type="match status" value="1"/>
</dbReference>
<accession>A0A176X0F0</accession>
<evidence type="ECO:0000256" key="3">
    <source>
        <dbReference type="ARBA" id="ARBA00022448"/>
    </source>
</evidence>
<dbReference type="InterPro" id="IPR000531">
    <property type="entry name" value="Beta-barrel_TonB"/>
</dbReference>
<dbReference type="InterPro" id="IPR010917">
    <property type="entry name" value="TonB_rcpt_CS"/>
</dbReference>
<dbReference type="EMBL" id="LXPS01000037">
    <property type="protein sequence ID" value="OAE39487.1"/>
    <property type="molecule type" value="Genomic_DNA"/>
</dbReference>
<evidence type="ECO:0000256" key="10">
    <source>
        <dbReference type="ARBA" id="ARBA00023237"/>
    </source>
</evidence>
<feature type="chain" id="PRO_5008052930" evidence="15">
    <location>
        <begin position="28"/>
        <end position="753"/>
    </location>
</feature>
<evidence type="ECO:0000256" key="6">
    <source>
        <dbReference type="ARBA" id="ARBA00022729"/>
    </source>
</evidence>
<dbReference type="Pfam" id="PF00593">
    <property type="entry name" value="TonB_dep_Rec_b-barrel"/>
    <property type="match status" value="1"/>
</dbReference>
<dbReference type="GO" id="GO:0044718">
    <property type="term" value="P:siderophore transmembrane transport"/>
    <property type="evidence" value="ECO:0007669"/>
    <property type="project" value="TreeGrafter"/>
</dbReference>
<dbReference type="InterPro" id="IPR036942">
    <property type="entry name" value="Beta-barrel_TonB_sf"/>
</dbReference>
<evidence type="ECO:0000256" key="11">
    <source>
        <dbReference type="PROSITE-ProRule" id="PRU01360"/>
    </source>
</evidence>
<dbReference type="InterPro" id="IPR010949">
    <property type="entry name" value="TonB_Hb/transfer/lactofer_rcpt"/>
</dbReference>
<keyword evidence="8 11" id="KW-0472">Membrane</keyword>
<comment type="subcellular location">
    <subcellularLocation>
        <location evidence="1 11">Cell outer membrane</location>
        <topology evidence="1 11">Multi-pass membrane protein</topology>
    </subcellularLocation>
</comment>
<dbReference type="InterPro" id="IPR012910">
    <property type="entry name" value="Plug_dom"/>
</dbReference>
<dbReference type="NCBIfam" id="TIGR01786">
    <property type="entry name" value="TonB-hemlactrns"/>
    <property type="match status" value="1"/>
</dbReference>
<feature type="domain" description="TonB-dependent receptor plug" evidence="17">
    <location>
        <begin position="59"/>
        <end position="161"/>
    </location>
</feature>
<dbReference type="NCBIfam" id="TIGR01785">
    <property type="entry name" value="TonB-hemin"/>
    <property type="match status" value="1"/>
</dbReference>